<dbReference type="EMBL" id="AP019800">
    <property type="protein sequence ID" value="BBL92346.1"/>
    <property type="molecule type" value="Genomic_DNA"/>
</dbReference>
<gene>
    <name evidence="1" type="ORF">VroAM7_49990</name>
</gene>
<dbReference type="Proteomes" id="UP000315115">
    <property type="component" value="Plasmid pAM7"/>
</dbReference>
<proteinExistence type="predicted"/>
<accession>A0A510IIS7</accession>
<geneLocation type="plasmid" evidence="2">
    <name>pam7 dna</name>
</geneLocation>
<evidence type="ECO:0000313" key="2">
    <source>
        <dbReference type="Proteomes" id="UP000315115"/>
    </source>
</evidence>
<protein>
    <submittedName>
        <fullName evidence="1">Uncharacterized protein</fullName>
    </submittedName>
</protein>
<sequence length="213" mass="23921">MNTPLTQYSVSGNSGRIIDNHCNQFNREFDQPRKKQSKQIKPKPLAANNLGMINKAISNLDAIGIPIKNMYFLRGAAYYQLLSEVINWAAKVFEPGMYRYKPYAIAHAIKMGAQASWGKDANGNEVLYVNSTEAGVSTFHDPSGVLKQFLSELEDKNFKIGNEWPHPWSGVPRQSLSFIMLTYPNVLKAVSNLTQPGRVATEEEIEKLIPFLD</sequence>
<dbReference type="AlphaFoldDB" id="A0A510IIS7"/>
<dbReference type="RefSeq" id="WP_126607436.1">
    <property type="nucleotide sequence ID" value="NZ_AP019800.1"/>
</dbReference>
<reference evidence="2" key="1">
    <citation type="submission" date="2019-07" db="EMBL/GenBank/DDBJ databases">
        <title>Complete Genome Sequences of Vibrion rotiferianus strain AM7.</title>
        <authorList>
            <person name="Miyazaki K."/>
            <person name="Wiseschart A."/>
            <person name="Pootanakit K."/>
            <person name="Ishimori K."/>
            <person name="Kitahara K."/>
        </authorList>
    </citation>
    <scope>NUCLEOTIDE SEQUENCE [LARGE SCALE GENOMIC DNA]</scope>
    <source>
        <strain evidence="2">AM7</strain>
        <plasmid evidence="2">pam7 dna</plasmid>
    </source>
</reference>
<organism evidence="1 2">
    <name type="scientific">Vibrio rotiferianus</name>
    <dbReference type="NCBI Taxonomy" id="190895"/>
    <lineage>
        <taxon>Bacteria</taxon>
        <taxon>Pseudomonadati</taxon>
        <taxon>Pseudomonadota</taxon>
        <taxon>Gammaproteobacteria</taxon>
        <taxon>Vibrionales</taxon>
        <taxon>Vibrionaceae</taxon>
        <taxon>Vibrio</taxon>
    </lineage>
</organism>
<name>A0A510IIS7_9VIBR</name>
<keyword evidence="1" id="KW-0614">Plasmid</keyword>
<evidence type="ECO:0000313" key="1">
    <source>
        <dbReference type="EMBL" id="BBL92346.1"/>
    </source>
</evidence>